<evidence type="ECO:0000313" key="3">
    <source>
        <dbReference type="EMBL" id="GFZ11043.1"/>
    </source>
</evidence>
<dbReference type="Proteomes" id="UP000585474">
    <property type="component" value="Unassembled WGS sequence"/>
</dbReference>
<evidence type="ECO:0000256" key="2">
    <source>
        <dbReference type="SAM" id="Phobius"/>
    </source>
</evidence>
<accession>A0A7J0GJR1</accession>
<sequence length="92" mass="10110">MVPWVVDTEMTAAVVEAAMAAVVEAVSVSLIYHHRLPPGTSSLQATVLWLLVDEARERSTEVKSPMEAEKRPALQEGVEKMLTVEMSQTTED</sequence>
<dbReference type="AlphaFoldDB" id="A0A7J0GJR1"/>
<dbReference type="EMBL" id="BJWL01000022">
    <property type="protein sequence ID" value="GFZ11043.1"/>
    <property type="molecule type" value="Genomic_DNA"/>
</dbReference>
<keyword evidence="4" id="KW-1185">Reference proteome</keyword>
<proteinExistence type="predicted"/>
<name>A0A7J0GJR1_9ERIC</name>
<feature type="transmembrane region" description="Helical" evidence="2">
    <location>
        <begin position="12"/>
        <end position="32"/>
    </location>
</feature>
<gene>
    <name evidence="3" type="ORF">Acr_22g0004410</name>
</gene>
<keyword evidence="2" id="KW-0472">Membrane</keyword>
<reference evidence="3 4" key="1">
    <citation type="submission" date="2019-07" db="EMBL/GenBank/DDBJ databases">
        <title>De Novo Assembly of kiwifruit Actinidia rufa.</title>
        <authorList>
            <person name="Sugita-Konishi S."/>
            <person name="Sato K."/>
            <person name="Mori E."/>
            <person name="Abe Y."/>
            <person name="Kisaki G."/>
            <person name="Hamano K."/>
            <person name="Suezawa K."/>
            <person name="Otani M."/>
            <person name="Fukuda T."/>
            <person name="Manabe T."/>
            <person name="Gomi K."/>
            <person name="Tabuchi M."/>
            <person name="Akimitsu K."/>
            <person name="Kataoka I."/>
        </authorList>
    </citation>
    <scope>NUCLEOTIDE SEQUENCE [LARGE SCALE GENOMIC DNA]</scope>
    <source>
        <strain evidence="4">cv. Fuchu</strain>
    </source>
</reference>
<comment type="caution">
    <text evidence="3">The sequence shown here is derived from an EMBL/GenBank/DDBJ whole genome shotgun (WGS) entry which is preliminary data.</text>
</comment>
<keyword evidence="2" id="KW-1133">Transmembrane helix</keyword>
<evidence type="ECO:0000256" key="1">
    <source>
        <dbReference type="SAM" id="MobiDB-lite"/>
    </source>
</evidence>
<organism evidence="3 4">
    <name type="scientific">Actinidia rufa</name>
    <dbReference type="NCBI Taxonomy" id="165716"/>
    <lineage>
        <taxon>Eukaryota</taxon>
        <taxon>Viridiplantae</taxon>
        <taxon>Streptophyta</taxon>
        <taxon>Embryophyta</taxon>
        <taxon>Tracheophyta</taxon>
        <taxon>Spermatophyta</taxon>
        <taxon>Magnoliopsida</taxon>
        <taxon>eudicotyledons</taxon>
        <taxon>Gunneridae</taxon>
        <taxon>Pentapetalae</taxon>
        <taxon>asterids</taxon>
        <taxon>Ericales</taxon>
        <taxon>Actinidiaceae</taxon>
        <taxon>Actinidia</taxon>
    </lineage>
</organism>
<evidence type="ECO:0000313" key="4">
    <source>
        <dbReference type="Proteomes" id="UP000585474"/>
    </source>
</evidence>
<protein>
    <submittedName>
        <fullName evidence="3">Uncharacterized protein</fullName>
    </submittedName>
</protein>
<keyword evidence="2" id="KW-0812">Transmembrane</keyword>
<feature type="region of interest" description="Disordered" evidence="1">
    <location>
        <begin position="59"/>
        <end position="79"/>
    </location>
</feature>